<keyword evidence="2" id="KW-0479">Metal-binding</keyword>
<evidence type="ECO:0008006" key="8">
    <source>
        <dbReference type="Google" id="ProtNLM"/>
    </source>
</evidence>
<feature type="signal peptide" evidence="5">
    <location>
        <begin position="1"/>
        <end position="25"/>
    </location>
</feature>
<keyword evidence="3 5" id="KW-0732">Signal</keyword>
<feature type="compositionally biased region" description="Low complexity" evidence="4">
    <location>
        <begin position="37"/>
        <end position="61"/>
    </location>
</feature>
<feature type="chain" id="PRO_5029732625" description="Molybdate ABC transporter substrate-binding protein" evidence="5">
    <location>
        <begin position="26"/>
        <end position="308"/>
    </location>
</feature>
<dbReference type="Pfam" id="PF13531">
    <property type="entry name" value="SBP_bac_11"/>
    <property type="match status" value="2"/>
</dbReference>
<feature type="region of interest" description="Disordered" evidence="4">
    <location>
        <begin position="29"/>
        <end position="64"/>
    </location>
</feature>
<evidence type="ECO:0000256" key="5">
    <source>
        <dbReference type="SAM" id="SignalP"/>
    </source>
</evidence>
<dbReference type="Gene3D" id="3.40.190.10">
    <property type="entry name" value="Periplasmic binding protein-like II"/>
    <property type="match status" value="2"/>
</dbReference>
<dbReference type="PANTHER" id="PTHR30632">
    <property type="entry name" value="MOLYBDATE-BINDING PERIPLASMIC PROTEIN"/>
    <property type="match status" value="1"/>
</dbReference>
<evidence type="ECO:0000256" key="1">
    <source>
        <dbReference type="ARBA" id="ARBA00009175"/>
    </source>
</evidence>
<reference evidence="6 7" key="1">
    <citation type="submission" date="2020-08" db="EMBL/GenBank/DDBJ databases">
        <title>Draft genome sequencing of an Anaerocolumna strain isolated from anoxic soil subjected to BSD treatment.</title>
        <authorList>
            <person name="Uek A."/>
            <person name="Tonouchi A."/>
        </authorList>
    </citation>
    <scope>NUCLEOTIDE SEQUENCE [LARGE SCALE GENOMIC DNA]</scope>
    <source>
        <strain evidence="6 7">CTTW</strain>
    </source>
</reference>
<keyword evidence="7" id="KW-1185">Reference proteome</keyword>
<evidence type="ECO:0000313" key="7">
    <source>
        <dbReference type="Proteomes" id="UP000515703"/>
    </source>
</evidence>
<dbReference type="GO" id="GO:0046872">
    <property type="term" value="F:metal ion binding"/>
    <property type="evidence" value="ECO:0007669"/>
    <property type="project" value="UniProtKB-KW"/>
</dbReference>
<comment type="similarity">
    <text evidence="1">Belongs to the bacterial solute-binding protein ModA family.</text>
</comment>
<dbReference type="SUPFAM" id="SSF53850">
    <property type="entry name" value="Periplasmic binding protein-like II"/>
    <property type="match status" value="2"/>
</dbReference>
<organism evidence="6 7">
    <name type="scientific">Anaerocolumna chitinilytica</name>
    <dbReference type="NCBI Taxonomy" id="1727145"/>
    <lineage>
        <taxon>Bacteria</taxon>
        <taxon>Bacillati</taxon>
        <taxon>Bacillota</taxon>
        <taxon>Clostridia</taxon>
        <taxon>Lachnospirales</taxon>
        <taxon>Lachnospiraceae</taxon>
        <taxon>Anaerocolumna</taxon>
    </lineage>
</organism>
<dbReference type="KEGG" id="acht:bsdcttw_06570"/>
<dbReference type="RefSeq" id="WP_225903781.1">
    <property type="nucleotide sequence ID" value="NZ_AP023368.1"/>
</dbReference>
<dbReference type="NCBIfam" id="TIGR01256">
    <property type="entry name" value="modA"/>
    <property type="match status" value="2"/>
</dbReference>
<sequence>MKKNVMKRALAIILVGMMLFTVACSKSDSRQTENPDAEVTATNSVTETVTPTPEATVTDTAGDTKAEEGITSFEDIGTDKVKLIALGNSDVPVGQYSQEIFESLGFWENIQSKISFGTNVKEVLSQVEEASVDCGVVYATDAATATGVKVICEAPEGSLKTPVVYPVAMLSGSKNPDAGKVFLNYIAADTALSEFKKVGFSVAIATPAAETEYTGKACTLNVFAAASLTESLSAIQTAFEAKYPAIKLVFNFDSSGTLQTQIESGAEADIFFSAAAKQMTALSGEGYIADDTKIDLLENKVVLIVPGK</sequence>
<evidence type="ECO:0000256" key="2">
    <source>
        <dbReference type="ARBA" id="ARBA00022723"/>
    </source>
</evidence>
<dbReference type="EMBL" id="AP023368">
    <property type="protein sequence ID" value="BCJ97616.1"/>
    <property type="molecule type" value="Genomic_DNA"/>
</dbReference>
<dbReference type="GO" id="GO:0030973">
    <property type="term" value="F:molybdate ion binding"/>
    <property type="evidence" value="ECO:0007669"/>
    <property type="project" value="TreeGrafter"/>
</dbReference>
<dbReference type="PANTHER" id="PTHR30632:SF0">
    <property type="entry name" value="SULFATE-BINDING PROTEIN"/>
    <property type="match status" value="1"/>
</dbReference>
<accession>A0A7I8DMU6</accession>
<evidence type="ECO:0000256" key="3">
    <source>
        <dbReference type="ARBA" id="ARBA00022729"/>
    </source>
</evidence>
<dbReference type="InterPro" id="IPR005950">
    <property type="entry name" value="ModA"/>
</dbReference>
<dbReference type="GO" id="GO:0015689">
    <property type="term" value="P:molybdate ion transport"/>
    <property type="evidence" value="ECO:0007669"/>
    <property type="project" value="InterPro"/>
</dbReference>
<dbReference type="AlphaFoldDB" id="A0A7I8DMU6"/>
<reference evidence="6 7" key="2">
    <citation type="submission" date="2020-08" db="EMBL/GenBank/DDBJ databases">
        <authorList>
            <person name="Ueki A."/>
            <person name="Tonouchi A."/>
        </authorList>
    </citation>
    <scope>NUCLEOTIDE SEQUENCE [LARGE SCALE GENOMIC DNA]</scope>
    <source>
        <strain evidence="6 7">CTTW</strain>
    </source>
</reference>
<evidence type="ECO:0000256" key="4">
    <source>
        <dbReference type="SAM" id="MobiDB-lite"/>
    </source>
</evidence>
<dbReference type="InterPro" id="IPR050682">
    <property type="entry name" value="ModA/WtpA"/>
</dbReference>
<evidence type="ECO:0000313" key="6">
    <source>
        <dbReference type="EMBL" id="BCJ97616.1"/>
    </source>
</evidence>
<gene>
    <name evidence="6" type="ORF">bsdcttw_06570</name>
</gene>
<protein>
    <recommendedName>
        <fullName evidence="8">Molybdate ABC transporter substrate-binding protein</fullName>
    </recommendedName>
</protein>
<proteinExistence type="inferred from homology"/>
<name>A0A7I8DMU6_9FIRM</name>
<dbReference type="Proteomes" id="UP000515703">
    <property type="component" value="Chromosome"/>
</dbReference>
<dbReference type="PROSITE" id="PS51257">
    <property type="entry name" value="PROKAR_LIPOPROTEIN"/>
    <property type="match status" value="1"/>
</dbReference>